<evidence type="ECO:0000256" key="5">
    <source>
        <dbReference type="SAM" id="MobiDB-lite"/>
    </source>
</evidence>
<dbReference type="RefSeq" id="WP_323305236.1">
    <property type="nucleotide sequence ID" value="NZ_JAYGHX010000004.1"/>
</dbReference>
<proteinExistence type="predicted"/>
<dbReference type="InterPro" id="IPR050109">
    <property type="entry name" value="HTH-type_TetR-like_transc_reg"/>
</dbReference>
<dbReference type="PRINTS" id="PR00455">
    <property type="entry name" value="HTHTETR"/>
</dbReference>
<evidence type="ECO:0000256" key="1">
    <source>
        <dbReference type="ARBA" id="ARBA00023015"/>
    </source>
</evidence>
<dbReference type="PANTHER" id="PTHR30055">
    <property type="entry name" value="HTH-TYPE TRANSCRIPTIONAL REGULATOR RUTR"/>
    <property type="match status" value="1"/>
</dbReference>
<evidence type="ECO:0000313" key="7">
    <source>
        <dbReference type="EMBL" id="MEA5391190.1"/>
    </source>
</evidence>
<dbReference type="EMBL" id="JAYGHX010000004">
    <property type="protein sequence ID" value="MEA5391190.1"/>
    <property type="molecule type" value="Genomic_DNA"/>
</dbReference>
<keyword evidence="1" id="KW-0805">Transcription regulation</keyword>
<reference evidence="7 8" key="1">
    <citation type="submission" date="2023-12" db="EMBL/GenBank/DDBJ databases">
        <title>Baltic Sea Cyanobacteria.</title>
        <authorList>
            <person name="Delbaje E."/>
            <person name="Fewer D.P."/>
            <person name="Shishido T.K."/>
        </authorList>
    </citation>
    <scope>NUCLEOTIDE SEQUENCE [LARGE SCALE GENOMIC DNA]</scope>
    <source>
        <strain evidence="7 8">UHCC 0139</strain>
    </source>
</reference>
<evidence type="ECO:0000256" key="3">
    <source>
        <dbReference type="ARBA" id="ARBA00023163"/>
    </source>
</evidence>
<sequence length="224" mass="24116">MADSTAAPGEPSPLRRQPRQARSQERVRRILAAAEELFVAGGVGSTTTNAIAAKAGVPIGSLYQFFPDKGAILRSLAQLYAEQLHELLTAFFDRGDGRTLSLEASITAAVALTDRFFRDHPGYPAIFLDVQSATPELLAIEEEADVRLINDWSGLIVEKAAAEGSPLSEEEGHLIAYVLVKTVGHLLWLAATQEQGRRELLVAECGDLAIAYLRRRLAPGGSPA</sequence>
<keyword evidence="3" id="KW-0804">Transcription</keyword>
<name>A0ABU5RU03_9CYAN</name>
<dbReference type="InterPro" id="IPR009057">
    <property type="entry name" value="Homeodomain-like_sf"/>
</dbReference>
<feature type="DNA-binding region" description="H-T-H motif" evidence="4">
    <location>
        <begin position="47"/>
        <end position="66"/>
    </location>
</feature>
<feature type="region of interest" description="Disordered" evidence="5">
    <location>
        <begin position="1"/>
        <end position="22"/>
    </location>
</feature>
<dbReference type="Gene3D" id="1.10.357.10">
    <property type="entry name" value="Tetracycline Repressor, domain 2"/>
    <property type="match status" value="1"/>
</dbReference>
<dbReference type="Proteomes" id="UP001304461">
    <property type="component" value="Unassembled WGS sequence"/>
</dbReference>
<gene>
    <name evidence="7" type="ORF">VB738_07935</name>
</gene>
<dbReference type="PROSITE" id="PS50977">
    <property type="entry name" value="HTH_TETR_2"/>
    <property type="match status" value="1"/>
</dbReference>
<evidence type="ECO:0000256" key="4">
    <source>
        <dbReference type="PROSITE-ProRule" id="PRU00335"/>
    </source>
</evidence>
<feature type="domain" description="HTH tetR-type" evidence="6">
    <location>
        <begin position="24"/>
        <end position="84"/>
    </location>
</feature>
<accession>A0ABU5RU03</accession>
<evidence type="ECO:0000256" key="2">
    <source>
        <dbReference type="ARBA" id="ARBA00023125"/>
    </source>
</evidence>
<dbReference type="PANTHER" id="PTHR30055:SF234">
    <property type="entry name" value="HTH-TYPE TRANSCRIPTIONAL REGULATOR BETI"/>
    <property type="match status" value="1"/>
</dbReference>
<keyword evidence="8" id="KW-1185">Reference proteome</keyword>
<dbReference type="InterPro" id="IPR001647">
    <property type="entry name" value="HTH_TetR"/>
</dbReference>
<dbReference type="Pfam" id="PF17918">
    <property type="entry name" value="TetR_C_15"/>
    <property type="match status" value="1"/>
</dbReference>
<organism evidence="7 8">
    <name type="scientific">Cyanobium gracile UHCC 0139</name>
    <dbReference type="NCBI Taxonomy" id="3110308"/>
    <lineage>
        <taxon>Bacteria</taxon>
        <taxon>Bacillati</taxon>
        <taxon>Cyanobacteriota</taxon>
        <taxon>Cyanophyceae</taxon>
        <taxon>Synechococcales</taxon>
        <taxon>Prochlorococcaceae</taxon>
        <taxon>Cyanobium</taxon>
    </lineage>
</organism>
<dbReference type="InterPro" id="IPR041669">
    <property type="entry name" value="TetR_C_15"/>
</dbReference>
<dbReference type="SUPFAM" id="SSF46689">
    <property type="entry name" value="Homeodomain-like"/>
    <property type="match status" value="1"/>
</dbReference>
<protein>
    <submittedName>
        <fullName evidence="7">TetR/AcrR family transcriptional regulator</fullName>
    </submittedName>
</protein>
<evidence type="ECO:0000259" key="6">
    <source>
        <dbReference type="PROSITE" id="PS50977"/>
    </source>
</evidence>
<evidence type="ECO:0000313" key="8">
    <source>
        <dbReference type="Proteomes" id="UP001304461"/>
    </source>
</evidence>
<keyword evidence="2 4" id="KW-0238">DNA-binding</keyword>
<comment type="caution">
    <text evidence="7">The sequence shown here is derived from an EMBL/GenBank/DDBJ whole genome shotgun (WGS) entry which is preliminary data.</text>
</comment>
<dbReference type="Pfam" id="PF00440">
    <property type="entry name" value="TetR_N"/>
    <property type="match status" value="1"/>
</dbReference>